<evidence type="ECO:0000313" key="11">
    <source>
        <dbReference type="EMBL" id="VVT48831.1"/>
    </source>
</evidence>
<proteinExistence type="inferred from homology"/>
<dbReference type="GO" id="GO:0005524">
    <property type="term" value="F:ATP binding"/>
    <property type="evidence" value="ECO:0007669"/>
    <property type="project" value="UniProtKB-UniRule"/>
</dbReference>
<accession>A0A5E8BCQ5</accession>
<evidence type="ECO:0000256" key="1">
    <source>
        <dbReference type="ARBA" id="ARBA00022741"/>
    </source>
</evidence>
<comment type="catalytic activity">
    <reaction evidence="7">
        <text>ATP + H2O = ADP + phosphate + H(+)</text>
        <dbReference type="Rhea" id="RHEA:13065"/>
        <dbReference type="ChEBI" id="CHEBI:15377"/>
        <dbReference type="ChEBI" id="CHEBI:15378"/>
        <dbReference type="ChEBI" id="CHEBI:30616"/>
        <dbReference type="ChEBI" id="CHEBI:43474"/>
        <dbReference type="ChEBI" id="CHEBI:456216"/>
        <dbReference type="EC" id="3.6.4.13"/>
    </reaction>
</comment>
<sequence>MLRLVSQASKRGLIPLRQSVASAPLLRFNSIASAQRLFSTFNACQYDDRGGNSRNRSFDYSDRSDRGGYGGYKNYKNNNNNNFRGSGRGGRGGNQSKNGSNRRGNGQSDFDASRNTSRRGGPEGDGLLGKEDYERVRELDGVSLIELAKQDAAAAGGEVEEDTGDFSKVKTELLSKHKILSQVLVNSLTENRKYLSLTEVQSQTIVPILRGDSVVVRAKTGTGKTAAFSIPAIQLVLDDIITTIKAKKEGTFDKETHQGVKAIIVSPTRELAQQIADEISAITAYGPMRDILTVCLVGGVSRAPQLRHAFGGSKVADIIVATPGRLYDVLQEPGVGDHFKNIKIKVLDEADRLLDIGFSEQLQDIDSALSNFAKDGQYQTLLFSATIDRRVRDFARMELGRNAKVVDTVSADEPEAHTLVEQKAIICDSWNEVYPATYLEVSDALKGVIAENSEKHEGDDMKDDKIFKSIIFMPTVPSVDHFAQVLRAAFKLDEDLAKELKPRVYTLHGQMTQAARQRAADEFRRLKTPTILITTDVVARGMDFPSVSHVFQMGSPRDVASYVHRIGRTGRIGHHGNASLIITKYEKQYLKLLENRKIKMKDVRVFKHSVAEEGEEEGSNPVAEHQSRLKTAFDFVDADAEETIKLVEGLLNSYAYMRKDFGVNGRDYLDAHNQFTQLFNIKDHEWSPRVKEAWRFNNGGSQRAGFWDSRGRGGNNSGRGGYRSGDYNENTSRFASRNYKNNDRRDNNSKRNFDRRY</sequence>
<name>A0A5E8BCQ5_9ASCO</name>
<keyword evidence="4 6" id="KW-0067">ATP-binding</keyword>
<feature type="region of interest" description="Disordered" evidence="8">
    <location>
        <begin position="705"/>
        <end position="757"/>
    </location>
</feature>
<dbReference type="Pfam" id="PF00270">
    <property type="entry name" value="DEAD"/>
    <property type="match status" value="1"/>
</dbReference>
<dbReference type="InterPro" id="IPR027417">
    <property type="entry name" value="P-loop_NTPase"/>
</dbReference>
<dbReference type="SUPFAM" id="SSF52540">
    <property type="entry name" value="P-loop containing nucleoside triphosphate hydrolases"/>
    <property type="match status" value="1"/>
</dbReference>
<dbReference type="RefSeq" id="XP_031852584.1">
    <property type="nucleotide sequence ID" value="XM_031996693.1"/>
</dbReference>
<gene>
    <name evidence="11" type="ORF">SAPINGB_P001973</name>
</gene>
<keyword evidence="3 6" id="KW-0347">Helicase</keyword>
<dbReference type="PROSITE" id="PS51194">
    <property type="entry name" value="HELICASE_CTER"/>
    <property type="match status" value="1"/>
</dbReference>
<dbReference type="EC" id="3.6.4.13" evidence="7"/>
<comment type="similarity">
    <text evidence="6">Belongs to the DEAD box helicase family.</text>
</comment>
<dbReference type="GO" id="GO:0003723">
    <property type="term" value="F:RNA binding"/>
    <property type="evidence" value="ECO:0007669"/>
    <property type="project" value="UniProtKB-UniRule"/>
</dbReference>
<evidence type="ECO:0000256" key="7">
    <source>
        <dbReference type="RuleBase" id="RU365068"/>
    </source>
</evidence>
<dbReference type="Pfam" id="PF00271">
    <property type="entry name" value="Helicase_C"/>
    <property type="match status" value="1"/>
</dbReference>
<dbReference type="SMART" id="SM00487">
    <property type="entry name" value="DEXDc"/>
    <property type="match status" value="1"/>
</dbReference>
<evidence type="ECO:0000259" key="10">
    <source>
        <dbReference type="PROSITE" id="PS51194"/>
    </source>
</evidence>
<dbReference type="GeneID" id="43580793"/>
<feature type="domain" description="Helicase C-terminal" evidence="10">
    <location>
        <begin position="461"/>
        <end position="618"/>
    </location>
</feature>
<dbReference type="EMBL" id="CABVLU010000002">
    <property type="protein sequence ID" value="VVT48831.1"/>
    <property type="molecule type" value="Genomic_DNA"/>
</dbReference>
<dbReference type="AlphaFoldDB" id="A0A5E8BCQ5"/>
<dbReference type="Gene3D" id="3.40.50.300">
    <property type="entry name" value="P-loop containing nucleotide triphosphate hydrolases"/>
    <property type="match status" value="2"/>
</dbReference>
<keyword evidence="5 7" id="KW-0694">RNA-binding</keyword>
<dbReference type="PROSITE" id="PS00039">
    <property type="entry name" value="DEAD_ATP_HELICASE"/>
    <property type="match status" value="1"/>
</dbReference>
<dbReference type="CDD" id="cd18787">
    <property type="entry name" value="SF2_C_DEAD"/>
    <property type="match status" value="1"/>
</dbReference>
<evidence type="ECO:0000256" key="4">
    <source>
        <dbReference type="ARBA" id="ARBA00022840"/>
    </source>
</evidence>
<evidence type="ECO:0000256" key="8">
    <source>
        <dbReference type="SAM" id="MobiDB-lite"/>
    </source>
</evidence>
<evidence type="ECO:0000256" key="2">
    <source>
        <dbReference type="ARBA" id="ARBA00022801"/>
    </source>
</evidence>
<dbReference type="InterPro" id="IPR000629">
    <property type="entry name" value="RNA-helicase_DEAD-box_CS"/>
</dbReference>
<keyword evidence="2 6" id="KW-0378">Hydrolase</keyword>
<comment type="function">
    <text evidence="7">RNA helicase.</text>
</comment>
<comment type="domain">
    <text evidence="7">The Q motif is unique to and characteristic of the DEAD box family of RNA helicases and controls ATP binding and hydrolysis.</text>
</comment>
<evidence type="ECO:0000256" key="3">
    <source>
        <dbReference type="ARBA" id="ARBA00022806"/>
    </source>
</evidence>
<feature type="compositionally biased region" description="Low complexity" evidence="8">
    <location>
        <begin position="72"/>
        <end position="85"/>
    </location>
</feature>
<evidence type="ECO:0000259" key="9">
    <source>
        <dbReference type="PROSITE" id="PS51192"/>
    </source>
</evidence>
<dbReference type="OrthoDB" id="193716at2759"/>
<dbReference type="Proteomes" id="UP000398389">
    <property type="component" value="Unassembled WGS sequence"/>
</dbReference>
<evidence type="ECO:0000256" key="6">
    <source>
        <dbReference type="RuleBase" id="RU000492"/>
    </source>
</evidence>
<feature type="compositionally biased region" description="Gly residues" evidence="8">
    <location>
        <begin position="712"/>
        <end position="723"/>
    </location>
</feature>
<dbReference type="PANTHER" id="PTHR24031">
    <property type="entry name" value="RNA HELICASE"/>
    <property type="match status" value="1"/>
</dbReference>
<feature type="compositionally biased region" description="Basic and acidic residues" evidence="8">
    <location>
        <begin position="51"/>
        <end position="66"/>
    </location>
</feature>
<reference evidence="11 12" key="1">
    <citation type="submission" date="2019-09" db="EMBL/GenBank/DDBJ databases">
        <authorList>
            <person name="Brejova B."/>
        </authorList>
    </citation>
    <scope>NUCLEOTIDE SEQUENCE [LARGE SCALE GENOMIC DNA]</scope>
</reference>
<dbReference type="InterPro" id="IPR001650">
    <property type="entry name" value="Helicase_C-like"/>
</dbReference>
<dbReference type="PROSITE" id="PS51192">
    <property type="entry name" value="HELICASE_ATP_BIND_1"/>
    <property type="match status" value="1"/>
</dbReference>
<dbReference type="InterPro" id="IPR011545">
    <property type="entry name" value="DEAD/DEAH_box_helicase_dom"/>
</dbReference>
<feature type="region of interest" description="Disordered" evidence="8">
    <location>
        <begin position="51"/>
        <end position="132"/>
    </location>
</feature>
<evidence type="ECO:0000313" key="12">
    <source>
        <dbReference type="Proteomes" id="UP000398389"/>
    </source>
</evidence>
<organism evidence="11 12">
    <name type="scientific">Magnusiomyces paraingens</name>
    <dbReference type="NCBI Taxonomy" id="2606893"/>
    <lineage>
        <taxon>Eukaryota</taxon>
        <taxon>Fungi</taxon>
        <taxon>Dikarya</taxon>
        <taxon>Ascomycota</taxon>
        <taxon>Saccharomycotina</taxon>
        <taxon>Dipodascomycetes</taxon>
        <taxon>Dipodascales</taxon>
        <taxon>Dipodascaceae</taxon>
        <taxon>Magnusiomyces</taxon>
    </lineage>
</organism>
<dbReference type="GO" id="GO:0003724">
    <property type="term" value="F:RNA helicase activity"/>
    <property type="evidence" value="ECO:0007669"/>
    <property type="project" value="UniProtKB-EC"/>
</dbReference>
<protein>
    <recommendedName>
        <fullName evidence="7">ATP-dependent RNA helicase</fullName>
        <ecNumber evidence="7">3.6.4.13</ecNumber>
    </recommendedName>
</protein>
<feature type="compositionally biased region" description="Low complexity" evidence="8">
    <location>
        <begin position="94"/>
        <end position="106"/>
    </location>
</feature>
<dbReference type="InterPro" id="IPR014001">
    <property type="entry name" value="Helicase_ATP-bd"/>
</dbReference>
<keyword evidence="12" id="KW-1185">Reference proteome</keyword>
<dbReference type="SMART" id="SM00490">
    <property type="entry name" value="HELICc"/>
    <property type="match status" value="1"/>
</dbReference>
<feature type="compositionally biased region" description="Basic and acidic residues" evidence="8">
    <location>
        <begin position="740"/>
        <end position="757"/>
    </location>
</feature>
<dbReference type="GO" id="GO:0016787">
    <property type="term" value="F:hydrolase activity"/>
    <property type="evidence" value="ECO:0007669"/>
    <property type="project" value="UniProtKB-KW"/>
</dbReference>
<keyword evidence="1 6" id="KW-0547">Nucleotide-binding</keyword>
<feature type="domain" description="Helicase ATP-binding" evidence="9">
    <location>
        <begin position="205"/>
        <end position="405"/>
    </location>
</feature>
<evidence type="ECO:0000256" key="5">
    <source>
        <dbReference type="ARBA" id="ARBA00022884"/>
    </source>
</evidence>